<comment type="caution">
    <text evidence="2">The sequence shown here is derived from an EMBL/GenBank/DDBJ whole genome shotgun (WGS) entry which is preliminary data.</text>
</comment>
<evidence type="ECO:0000313" key="2">
    <source>
        <dbReference type="EMBL" id="KAJ3437939.1"/>
    </source>
</evidence>
<dbReference type="EMBL" id="JANTQA010000033">
    <property type="protein sequence ID" value="KAJ3437939.1"/>
    <property type="molecule type" value="Genomic_DNA"/>
</dbReference>
<reference evidence="2" key="1">
    <citation type="submission" date="2022-08" db="EMBL/GenBank/DDBJ databases">
        <title>Novel sulphate-reducing endosymbionts in the free-living metamonad Anaeramoeba.</title>
        <authorList>
            <person name="Jerlstrom-Hultqvist J."/>
            <person name="Cepicka I."/>
            <person name="Gallot-Lavallee L."/>
            <person name="Salas-Leiva D."/>
            <person name="Curtis B.A."/>
            <person name="Zahonova K."/>
            <person name="Pipaliya S."/>
            <person name="Dacks J."/>
            <person name="Roger A.J."/>
        </authorList>
    </citation>
    <scope>NUCLEOTIDE SEQUENCE</scope>
    <source>
        <strain evidence="2">Busselton2</strain>
    </source>
</reference>
<evidence type="ECO:0000313" key="3">
    <source>
        <dbReference type="Proteomes" id="UP001146793"/>
    </source>
</evidence>
<protein>
    <submittedName>
        <fullName evidence="2">Rab11-binding protein relch</fullName>
    </submittedName>
</protein>
<gene>
    <name evidence="2" type="ORF">M0812_17117</name>
</gene>
<proteinExistence type="predicted"/>
<feature type="region of interest" description="Disordered" evidence="1">
    <location>
        <begin position="75"/>
        <end position="110"/>
    </location>
</feature>
<feature type="compositionally biased region" description="Basic and acidic residues" evidence="1">
    <location>
        <begin position="80"/>
        <end position="90"/>
    </location>
</feature>
<evidence type="ECO:0000256" key="1">
    <source>
        <dbReference type="SAM" id="MobiDB-lite"/>
    </source>
</evidence>
<dbReference type="Proteomes" id="UP001146793">
    <property type="component" value="Unassembled WGS sequence"/>
</dbReference>
<organism evidence="2 3">
    <name type="scientific">Anaeramoeba flamelloides</name>
    <dbReference type="NCBI Taxonomy" id="1746091"/>
    <lineage>
        <taxon>Eukaryota</taxon>
        <taxon>Metamonada</taxon>
        <taxon>Anaeramoebidae</taxon>
        <taxon>Anaeramoeba</taxon>
    </lineage>
</organism>
<name>A0AAV7Z7Y0_9EUKA</name>
<dbReference type="AlphaFoldDB" id="A0AAV7Z7Y0"/>
<accession>A0AAV7Z7Y0</accession>
<sequence>MNSNSSNTYQETEIAIQENNQCLRELNKMQNLIKTCKNKIENNSLLWEEKELSNQKNQKEITELQKEVKELKQEINSLKTQKEKEDERKNNQMKKKNNKTNNPNSTNLPIQIESPNEEIIKRNPKKIYIFQTNLYFGEKAPTYKDWIVNISKKRFVKKILYEPNLLGLTAQEMGEKSYRIDEECKESVKTKQNIQKDFTTQAKEIINKYLLQTSSKLSTVFEEIKINLGKFWFDLICEKLNLKNKDFYNSKITNVIFFQFLQELLDFSHDNKDLKELHKKIEKYKNDCNHFYFQKLWYNYLVYFYLGAYLQRNKKIKSRWNIKHENNNSNKPWLYSNKHVSNKIGYEFKAIQDSNSPQQHIIILPIIYKIKMNNKELLDLNIGKVGFIINDLSLQN</sequence>